<dbReference type="EMBL" id="BLVO01000012">
    <property type="protein sequence ID" value="GFM32868.1"/>
    <property type="molecule type" value="Genomic_DNA"/>
</dbReference>
<comment type="caution">
    <text evidence="1">The sequence shown here is derived from an EMBL/GenBank/DDBJ whole genome shotgun (WGS) entry which is preliminary data.</text>
</comment>
<evidence type="ECO:0000313" key="2">
    <source>
        <dbReference type="Proteomes" id="UP000503840"/>
    </source>
</evidence>
<reference evidence="1 2" key="1">
    <citation type="submission" date="2020-05" db="EMBL/GenBank/DDBJ databases">
        <title>Draft genome sequence of Desulfovibrio sp. strain HN2T.</title>
        <authorList>
            <person name="Ueno A."/>
            <person name="Tamazawa S."/>
            <person name="Tamamura S."/>
            <person name="Murakami T."/>
            <person name="Kiyama T."/>
            <person name="Inomata H."/>
            <person name="Amano Y."/>
            <person name="Miyakawa K."/>
            <person name="Tamaki H."/>
            <person name="Naganuma T."/>
            <person name="Kaneko K."/>
        </authorList>
    </citation>
    <scope>NUCLEOTIDE SEQUENCE [LARGE SCALE GENOMIC DNA]</scope>
    <source>
        <strain evidence="1 2">HN2</strain>
    </source>
</reference>
<organism evidence="1 2">
    <name type="scientific">Desulfovibrio subterraneus</name>
    <dbReference type="NCBI Taxonomy" id="2718620"/>
    <lineage>
        <taxon>Bacteria</taxon>
        <taxon>Pseudomonadati</taxon>
        <taxon>Thermodesulfobacteriota</taxon>
        <taxon>Desulfovibrionia</taxon>
        <taxon>Desulfovibrionales</taxon>
        <taxon>Desulfovibrionaceae</taxon>
        <taxon>Desulfovibrio</taxon>
    </lineage>
</organism>
<name>A0A7J0BH25_9BACT</name>
<dbReference type="RefSeq" id="WP_174404532.1">
    <property type="nucleotide sequence ID" value="NZ_BLVO01000012.1"/>
</dbReference>
<evidence type="ECO:0008006" key="3">
    <source>
        <dbReference type="Google" id="ProtNLM"/>
    </source>
</evidence>
<gene>
    <name evidence="1" type="ORF">DSM101010T_12330</name>
</gene>
<dbReference type="Proteomes" id="UP000503840">
    <property type="component" value="Unassembled WGS sequence"/>
</dbReference>
<sequence>MKIPFAKLSPGGNTTILLDMPAPEGAMRAHLANVLMNPLHLGGEQVGFMTTEGSDVPYLEMMGGEFCGNAARSFAAVLVMRGHPALAGDGQSSRYCGEIRVSGANEPVRVDVAVRDVPAVFSADNSGVRKAYDASVRLALPQNTERLLRHVGPGLDVVTLEGITHVLLDAAKHPMPADHVAECSRLRAFLELEQEDAVGCVWYARKNGAMQIDPVVWVRETRSTHHETGCGSGSVALGVLETLRTGEGFSALVVQPSGQSIHARVEYYGAAGFGGAWIGGEVRLIAQGETRLY</sequence>
<dbReference type="AlphaFoldDB" id="A0A7J0BH25"/>
<proteinExistence type="predicted"/>
<dbReference type="InterPro" id="IPR058944">
    <property type="entry name" value="CntK-like"/>
</dbReference>
<accession>A0A7J0BH25</accession>
<dbReference type="Pfam" id="PF26317">
    <property type="entry name" value="CntK_N"/>
    <property type="match status" value="1"/>
</dbReference>
<keyword evidence="2" id="KW-1185">Reference proteome</keyword>
<protein>
    <recommendedName>
        <fullName evidence="3">Diaminopimelate epimerase</fullName>
    </recommendedName>
</protein>
<evidence type="ECO:0000313" key="1">
    <source>
        <dbReference type="EMBL" id="GFM32868.1"/>
    </source>
</evidence>